<gene>
    <name evidence="2" type="ORF">OLC1_LOCUS7075</name>
</gene>
<accession>A0AAV1CKW6</accession>
<dbReference type="Proteomes" id="UP001161247">
    <property type="component" value="Chromosome 2"/>
</dbReference>
<feature type="region of interest" description="Disordered" evidence="1">
    <location>
        <begin position="107"/>
        <end position="136"/>
    </location>
</feature>
<dbReference type="AlphaFoldDB" id="A0AAV1CKW6"/>
<evidence type="ECO:0000313" key="2">
    <source>
        <dbReference type="EMBL" id="CAI9096284.1"/>
    </source>
</evidence>
<keyword evidence="3" id="KW-1185">Reference proteome</keyword>
<sequence length="136" mass="16001">MARQPTRSRHRPHLHDPGLLNPIPPWLRRGGVLRPPALHLPGKHLLPLRHHHAGPTFPPPQLHHHLHFPLPPFPPLPLQPNSGQPPNLLLHPPRTRPALELRPHLPRRHPARRREPHHLLRFRPNHRRRHLQIVEH</sequence>
<name>A0AAV1CKW6_OLDCO</name>
<evidence type="ECO:0000256" key="1">
    <source>
        <dbReference type="SAM" id="MobiDB-lite"/>
    </source>
</evidence>
<organism evidence="2 3">
    <name type="scientific">Oldenlandia corymbosa var. corymbosa</name>
    <dbReference type="NCBI Taxonomy" id="529605"/>
    <lineage>
        <taxon>Eukaryota</taxon>
        <taxon>Viridiplantae</taxon>
        <taxon>Streptophyta</taxon>
        <taxon>Embryophyta</taxon>
        <taxon>Tracheophyta</taxon>
        <taxon>Spermatophyta</taxon>
        <taxon>Magnoliopsida</taxon>
        <taxon>eudicotyledons</taxon>
        <taxon>Gunneridae</taxon>
        <taxon>Pentapetalae</taxon>
        <taxon>asterids</taxon>
        <taxon>lamiids</taxon>
        <taxon>Gentianales</taxon>
        <taxon>Rubiaceae</taxon>
        <taxon>Rubioideae</taxon>
        <taxon>Spermacoceae</taxon>
        <taxon>Hedyotis-Oldenlandia complex</taxon>
        <taxon>Oldenlandia</taxon>
    </lineage>
</organism>
<dbReference type="EMBL" id="OX459119">
    <property type="protein sequence ID" value="CAI9096284.1"/>
    <property type="molecule type" value="Genomic_DNA"/>
</dbReference>
<proteinExistence type="predicted"/>
<protein>
    <submittedName>
        <fullName evidence="2">OLC1v1032386C1</fullName>
    </submittedName>
</protein>
<reference evidence="2" key="1">
    <citation type="submission" date="2023-03" db="EMBL/GenBank/DDBJ databases">
        <authorList>
            <person name="Julca I."/>
        </authorList>
    </citation>
    <scope>NUCLEOTIDE SEQUENCE</scope>
</reference>
<evidence type="ECO:0000313" key="3">
    <source>
        <dbReference type="Proteomes" id="UP001161247"/>
    </source>
</evidence>